<dbReference type="STRING" id="983967.A0A1E4SZA9"/>
<evidence type="ECO:0000256" key="2">
    <source>
        <dbReference type="ARBA" id="ARBA00022692"/>
    </source>
</evidence>
<evidence type="ECO:0000256" key="3">
    <source>
        <dbReference type="ARBA" id="ARBA00022989"/>
    </source>
</evidence>
<dbReference type="GO" id="GO:0005783">
    <property type="term" value="C:endoplasmic reticulum"/>
    <property type="evidence" value="ECO:0007669"/>
    <property type="project" value="TreeGrafter"/>
</dbReference>
<keyword evidence="2 6" id="KW-0812">Transmembrane</keyword>
<evidence type="ECO:0000256" key="5">
    <source>
        <dbReference type="SAM" id="MobiDB-lite"/>
    </source>
</evidence>
<dbReference type="AlphaFoldDB" id="A0A1E4SZA9"/>
<keyword evidence="4 6" id="KW-0472">Membrane</keyword>
<dbReference type="GO" id="GO:0071786">
    <property type="term" value="P:endoplasmic reticulum tubular network organization"/>
    <property type="evidence" value="ECO:0007669"/>
    <property type="project" value="TreeGrafter"/>
</dbReference>
<feature type="transmembrane region" description="Helical" evidence="6">
    <location>
        <begin position="97"/>
        <end position="118"/>
    </location>
</feature>
<dbReference type="Proteomes" id="UP000094801">
    <property type="component" value="Unassembled WGS sequence"/>
</dbReference>
<dbReference type="PANTHER" id="PTHR12703:SF3">
    <property type="entry name" value="ABR032WP"/>
    <property type="match status" value="1"/>
</dbReference>
<dbReference type="EMBL" id="KV453855">
    <property type="protein sequence ID" value="ODV84792.1"/>
    <property type="molecule type" value="Genomic_DNA"/>
</dbReference>
<feature type="transmembrane region" description="Helical" evidence="6">
    <location>
        <begin position="209"/>
        <end position="225"/>
    </location>
</feature>
<reference evidence="8" key="1">
    <citation type="submission" date="2016-04" db="EMBL/GenBank/DDBJ databases">
        <title>Comparative genomics of biotechnologically important yeasts.</title>
        <authorList>
            <consortium name="DOE Joint Genome Institute"/>
            <person name="Riley R."/>
            <person name="Haridas S."/>
            <person name="Wolfe K.H."/>
            <person name="Lopes M.R."/>
            <person name="Hittinger C.T."/>
            <person name="Goker M."/>
            <person name="Salamov A."/>
            <person name="Wisecaver J."/>
            <person name="Long T.M."/>
            <person name="Aerts A.L."/>
            <person name="Barry K."/>
            <person name="Choi C."/>
            <person name="Clum A."/>
            <person name="Coughlan A.Y."/>
            <person name="Deshpande S."/>
            <person name="Douglass A.P."/>
            <person name="Hanson S.J."/>
            <person name="Klenk H.-P."/>
            <person name="Labutti K."/>
            <person name="Lapidus A."/>
            <person name="Lindquist E."/>
            <person name="Lipzen A."/>
            <person name="Meier-Kolthoff J.P."/>
            <person name="Ohm R.A."/>
            <person name="Otillar R.P."/>
            <person name="Pangilinan J."/>
            <person name="Peng Y."/>
            <person name="Rokas A."/>
            <person name="Rosa C.A."/>
            <person name="Scheuner C."/>
            <person name="Sibirny A.A."/>
            <person name="Slot J.C."/>
            <person name="Stielow J.B."/>
            <person name="Sun H."/>
            <person name="Kurtzman C.P."/>
            <person name="Blackwell M."/>
            <person name="Grigoriev I.V."/>
            <person name="Jeffries T.W."/>
        </authorList>
    </citation>
    <scope>NUCLEOTIDE SEQUENCE [LARGE SCALE GENOMIC DNA]</scope>
    <source>
        <strain evidence="8">NRRL YB-2248</strain>
    </source>
</reference>
<accession>A0A1E4SZA9</accession>
<comment type="subcellular location">
    <subcellularLocation>
        <location evidence="1">Membrane</location>
        <topology evidence="1">Multi-pass membrane protein</topology>
    </subcellularLocation>
</comment>
<evidence type="ECO:0000256" key="6">
    <source>
        <dbReference type="SAM" id="Phobius"/>
    </source>
</evidence>
<proteinExistence type="predicted"/>
<sequence>MSSATPLKANGDVKPTSTDIPLQTDGGLTTSTTDNQQQQQQELKDNKNKKLRRKQATEKPIMKYAWLAGHIMTLLFGSIYIYYYITLKSHNSIFAKIAYRFSLSGVIISYTVAILSQFNKKSLPSYFVLLTTENFQYLALALCWFINRNSAFKLFPYLCISTLQLSKTFKLKPILKVLEKPLELAIIYNELFLFILLIVDTLLMRGNSGYGLVIYCMFYWLRLLHSEDTRFFLLSIIMKLDGVISKQKNPKIVDSWSSIKKFLAVKQSKFEKSYLA</sequence>
<dbReference type="OrthoDB" id="5581259at2759"/>
<name>A0A1E4SZA9_9ASCO</name>
<keyword evidence="8" id="KW-1185">Reference proteome</keyword>
<dbReference type="InterPro" id="IPR051645">
    <property type="entry name" value="PER33/POM33_regulator"/>
</dbReference>
<feature type="transmembrane region" description="Helical" evidence="6">
    <location>
        <begin position="64"/>
        <end position="85"/>
    </location>
</feature>
<protein>
    <submittedName>
        <fullName evidence="7">Uncharacterized protein</fullName>
    </submittedName>
</protein>
<feature type="region of interest" description="Disordered" evidence="5">
    <location>
        <begin position="1"/>
        <end position="53"/>
    </location>
</feature>
<evidence type="ECO:0000256" key="1">
    <source>
        <dbReference type="ARBA" id="ARBA00004141"/>
    </source>
</evidence>
<keyword evidence="3 6" id="KW-1133">Transmembrane helix</keyword>
<feature type="compositionally biased region" description="Polar residues" evidence="5">
    <location>
        <begin position="15"/>
        <end position="35"/>
    </location>
</feature>
<dbReference type="GO" id="GO:0061024">
    <property type="term" value="P:membrane organization"/>
    <property type="evidence" value="ECO:0007669"/>
    <property type="project" value="TreeGrafter"/>
</dbReference>
<dbReference type="GO" id="GO:0016020">
    <property type="term" value="C:membrane"/>
    <property type="evidence" value="ECO:0007669"/>
    <property type="project" value="UniProtKB-SubCell"/>
</dbReference>
<evidence type="ECO:0000313" key="8">
    <source>
        <dbReference type="Proteomes" id="UP000094801"/>
    </source>
</evidence>
<evidence type="ECO:0000313" key="7">
    <source>
        <dbReference type="EMBL" id="ODV84792.1"/>
    </source>
</evidence>
<gene>
    <name evidence="7" type="ORF">CANARDRAFT_222996</name>
</gene>
<dbReference type="PANTHER" id="PTHR12703">
    <property type="entry name" value="TRANSMEMBRANE PROTEIN 33"/>
    <property type="match status" value="1"/>
</dbReference>
<organism evidence="7 8">
    <name type="scientific">[Candida] arabinofermentans NRRL YB-2248</name>
    <dbReference type="NCBI Taxonomy" id="983967"/>
    <lineage>
        <taxon>Eukaryota</taxon>
        <taxon>Fungi</taxon>
        <taxon>Dikarya</taxon>
        <taxon>Ascomycota</taxon>
        <taxon>Saccharomycotina</taxon>
        <taxon>Pichiomycetes</taxon>
        <taxon>Pichiales</taxon>
        <taxon>Pichiaceae</taxon>
        <taxon>Ogataea</taxon>
        <taxon>Ogataea/Candida clade</taxon>
    </lineage>
</organism>
<evidence type="ECO:0000256" key="4">
    <source>
        <dbReference type="ARBA" id="ARBA00023136"/>
    </source>
</evidence>